<dbReference type="Pfam" id="PF11751">
    <property type="entry name" value="PorP_SprF"/>
    <property type="match status" value="1"/>
</dbReference>
<keyword evidence="4" id="KW-1185">Reference proteome</keyword>
<keyword evidence="2" id="KW-0732">Signal</keyword>
<evidence type="ECO:0000313" key="3">
    <source>
        <dbReference type="EMBL" id="MFD2523030.1"/>
    </source>
</evidence>
<accession>A0ABW5JDV3</accession>
<organism evidence="3 4">
    <name type="scientific">Emticicia soli</name>
    <dbReference type="NCBI Taxonomy" id="2027878"/>
    <lineage>
        <taxon>Bacteria</taxon>
        <taxon>Pseudomonadati</taxon>
        <taxon>Bacteroidota</taxon>
        <taxon>Cytophagia</taxon>
        <taxon>Cytophagales</taxon>
        <taxon>Leadbetterellaceae</taxon>
        <taxon>Emticicia</taxon>
    </lineage>
</organism>
<dbReference type="EMBL" id="JBHULC010000027">
    <property type="protein sequence ID" value="MFD2523030.1"/>
    <property type="molecule type" value="Genomic_DNA"/>
</dbReference>
<proteinExistence type="predicted"/>
<comment type="caution">
    <text evidence="3">The sequence shown here is derived from an EMBL/GenBank/DDBJ whole genome shotgun (WGS) entry which is preliminary data.</text>
</comment>
<feature type="compositionally biased region" description="Polar residues" evidence="1">
    <location>
        <begin position="299"/>
        <end position="324"/>
    </location>
</feature>
<evidence type="ECO:0000256" key="2">
    <source>
        <dbReference type="SAM" id="SignalP"/>
    </source>
</evidence>
<protein>
    <submittedName>
        <fullName evidence="3">Type IX secretion system membrane protein PorP/SprF</fullName>
    </submittedName>
</protein>
<dbReference type="RefSeq" id="WP_340240099.1">
    <property type="nucleotide sequence ID" value="NZ_JBBEWC010000018.1"/>
</dbReference>
<feature type="signal peptide" evidence="2">
    <location>
        <begin position="1"/>
        <end position="17"/>
    </location>
</feature>
<dbReference type="PRINTS" id="PR01217">
    <property type="entry name" value="PRICHEXTENSN"/>
</dbReference>
<feature type="region of interest" description="Disordered" evidence="1">
    <location>
        <begin position="291"/>
        <end position="417"/>
    </location>
</feature>
<reference evidence="4" key="1">
    <citation type="journal article" date="2019" name="Int. J. Syst. Evol. Microbiol.">
        <title>The Global Catalogue of Microorganisms (GCM) 10K type strain sequencing project: providing services to taxonomists for standard genome sequencing and annotation.</title>
        <authorList>
            <consortium name="The Broad Institute Genomics Platform"/>
            <consortium name="The Broad Institute Genome Sequencing Center for Infectious Disease"/>
            <person name="Wu L."/>
            <person name="Ma J."/>
        </authorList>
    </citation>
    <scope>NUCLEOTIDE SEQUENCE [LARGE SCALE GENOMIC DNA]</scope>
    <source>
        <strain evidence="4">KCTC 52344</strain>
    </source>
</reference>
<feature type="compositionally biased region" description="Polar residues" evidence="1">
    <location>
        <begin position="332"/>
        <end position="350"/>
    </location>
</feature>
<dbReference type="InterPro" id="IPR019861">
    <property type="entry name" value="PorP/SprF_Bacteroidetes"/>
</dbReference>
<feature type="compositionally biased region" description="Low complexity" evidence="1">
    <location>
        <begin position="351"/>
        <end position="411"/>
    </location>
</feature>
<name>A0ABW5JDV3_9BACT</name>
<dbReference type="Proteomes" id="UP001597510">
    <property type="component" value="Unassembled WGS sequence"/>
</dbReference>
<evidence type="ECO:0000256" key="1">
    <source>
        <dbReference type="SAM" id="MobiDB-lite"/>
    </source>
</evidence>
<gene>
    <name evidence="3" type="ORF">ACFSR2_19190</name>
</gene>
<feature type="chain" id="PRO_5046833851" evidence="2">
    <location>
        <begin position="18"/>
        <end position="417"/>
    </location>
</feature>
<sequence length="417" mass="45544">MKRLIILLLITARAVQAQTIAEFRQWYLDKQITNPALLANASDNNVLLSFSPGRYTLNYPTEKYTFNNYQFLASGTYSAANSGHHFGAYVWGQQEATNSFVANYAYEMPISRNTNLAFGANLGVYKPIQFDGGKDFRYGAGVALQSKNKENYVGLSFPHIVTGVYNGKFSQGAYKALILQGGYTFYLTQNIRFIPAAYLQVDVIKNHGPAGPGQFFAADLAFKYKDFIYVNAAASVKNFNFKTTALQRFGAGIMPQPNIMIGYQRDALDGTDFKYHSIWVRYSFLARGRRVSRSKSSGINSNTPAVVTPKPITNSPTPSVNTSRPEPPTPKPTVSTPDAKTNTSVKPTVSTPNTKANTTTKPAAKPANTKPSTSKTPVKTTKPKPSSTKPASKTGGTQTKPAAKPTTTKPKPVVKKQ</sequence>
<evidence type="ECO:0000313" key="4">
    <source>
        <dbReference type="Proteomes" id="UP001597510"/>
    </source>
</evidence>